<dbReference type="GO" id="GO:0005739">
    <property type="term" value="C:mitochondrion"/>
    <property type="evidence" value="ECO:0007669"/>
    <property type="project" value="TreeGrafter"/>
</dbReference>
<dbReference type="Gene3D" id="3.50.50.60">
    <property type="entry name" value="FAD/NAD(P)-binding domain"/>
    <property type="match status" value="1"/>
</dbReference>
<dbReference type="GO" id="GO:0071949">
    <property type="term" value="F:FAD binding"/>
    <property type="evidence" value="ECO:0007669"/>
    <property type="project" value="TreeGrafter"/>
</dbReference>
<organism evidence="1 2">
    <name type="scientific">Caerostris extrusa</name>
    <name type="common">Bark spider</name>
    <name type="synonym">Caerostris bankana</name>
    <dbReference type="NCBI Taxonomy" id="172846"/>
    <lineage>
        <taxon>Eukaryota</taxon>
        <taxon>Metazoa</taxon>
        <taxon>Ecdysozoa</taxon>
        <taxon>Arthropoda</taxon>
        <taxon>Chelicerata</taxon>
        <taxon>Arachnida</taxon>
        <taxon>Araneae</taxon>
        <taxon>Araneomorphae</taxon>
        <taxon>Entelegynae</taxon>
        <taxon>Araneoidea</taxon>
        <taxon>Araneidae</taxon>
        <taxon>Caerostris</taxon>
    </lineage>
</organism>
<gene>
    <name evidence="1" type="primary">SQOR</name>
    <name evidence="1" type="ORF">CEXT_315631</name>
</gene>
<dbReference type="PANTHER" id="PTHR10632:SF2">
    <property type="entry name" value="SULFIDE:QUINONE OXIDOREDUCTASE, MITOCHONDRIAL"/>
    <property type="match status" value="1"/>
</dbReference>
<keyword evidence="2" id="KW-1185">Reference proteome</keyword>
<dbReference type="AlphaFoldDB" id="A0AAV4WQL2"/>
<protein>
    <submittedName>
        <fullName evidence="1">Sulfide:quinone oxidoreductase, mitochondrial</fullName>
    </submittedName>
</protein>
<dbReference type="GO" id="GO:0070224">
    <property type="term" value="F:sulfide:quinone oxidoreductase activity"/>
    <property type="evidence" value="ECO:0007669"/>
    <property type="project" value="TreeGrafter"/>
</dbReference>
<accession>A0AAV4WQL2</accession>
<dbReference type="GO" id="GO:0070221">
    <property type="term" value="P:sulfide oxidation, using sulfide:quinone oxidoreductase"/>
    <property type="evidence" value="ECO:0007669"/>
    <property type="project" value="TreeGrafter"/>
</dbReference>
<dbReference type="Proteomes" id="UP001054945">
    <property type="component" value="Unassembled WGS sequence"/>
</dbReference>
<proteinExistence type="predicted"/>
<dbReference type="InterPro" id="IPR015904">
    <property type="entry name" value="Sulphide_quinone_reductase"/>
</dbReference>
<dbReference type="SUPFAM" id="SSF51905">
    <property type="entry name" value="FAD/NAD(P)-binding domain"/>
    <property type="match status" value="1"/>
</dbReference>
<reference evidence="1 2" key="1">
    <citation type="submission" date="2021-06" db="EMBL/GenBank/DDBJ databases">
        <title>Caerostris extrusa draft genome.</title>
        <authorList>
            <person name="Kono N."/>
            <person name="Arakawa K."/>
        </authorList>
    </citation>
    <scope>NUCLEOTIDE SEQUENCE [LARGE SCALE GENOMIC DNA]</scope>
</reference>
<evidence type="ECO:0000313" key="2">
    <source>
        <dbReference type="Proteomes" id="UP001054945"/>
    </source>
</evidence>
<name>A0AAV4WQL2_CAEEX</name>
<sequence>MTVLVKCHLIFPSKFLITATRLQNTYLTMQKNFSMSSANLKDGRKILIVGGGTGGITMAAKILGIGEKNVTVIEPSEMHYYQPYWTLVGGRKKSLASSCRLTSSVMPKGANWMKDKVMGFDPFSNTVHTEKNGKVNIKNF</sequence>
<dbReference type="PANTHER" id="PTHR10632">
    <property type="entry name" value="SULFIDE:QUINONE OXIDOREDUCTASE"/>
    <property type="match status" value="1"/>
</dbReference>
<dbReference type="InterPro" id="IPR036188">
    <property type="entry name" value="FAD/NAD-bd_sf"/>
</dbReference>
<comment type="caution">
    <text evidence="1">The sequence shown here is derived from an EMBL/GenBank/DDBJ whole genome shotgun (WGS) entry which is preliminary data.</text>
</comment>
<evidence type="ECO:0000313" key="1">
    <source>
        <dbReference type="EMBL" id="GIY83838.1"/>
    </source>
</evidence>
<dbReference type="EMBL" id="BPLR01016434">
    <property type="protein sequence ID" value="GIY83838.1"/>
    <property type="molecule type" value="Genomic_DNA"/>
</dbReference>